<dbReference type="RefSeq" id="WP_176846821.1">
    <property type="nucleotide sequence ID" value="NZ_CP061498.1"/>
</dbReference>
<sequence length="91" mass="9268">MAIDNLPSLLSRESSEDYAAQLLLSLLGLHDLAGGVCAGAQDAFRAGGAGAAGWKGPDPGMTGLRQAGCGPSDCETALTIPMLFVNYRDTA</sequence>
<reference evidence="1 2" key="1">
    <citation type="submission" date="2016-10" db="EMBL/GenBank/DDBJ databases">
        <authorList>
            <person name="de Groot N.N."/>
        </authorList>
    </citation>
    <scope>NUCLEOTIDE SEQUENCE [LARGE SCALE GENOMIC DNA]</scope>
    <source>
        <strain evidence="1 2">CGMCC 1.8894</strain>
    </source>
</reference>
<dbReference type="AlphaFoldDB" id="A0A1H2SAZ5"/>
<gene>
    <name evidence="1" type="ORF">SAMN04488238_101555</name>
</gene>
<name>A0A1H2SAZ5_9RHOB</name>
<evidence type="ECO:0000313" key="1">
    <source>
        <dbReference type="EMBL" id="SDW28831.1"/>
    </source>
</evidence>
<accession>A0A1H2SAZ5</accession>
<evidence type="ECO:0000313" key="2">
    <source>
        <dbReference type="Proteomes" id="UP000198539"/>
    </source>
</evidence>
<proteinExistence type="predicted"/>
<dbReference type="EMBL" id="FNOM01000001">
    <property type="protein sequence ID" value="SDW28831.1"/>
    <property type="molecule type" value="Genomic_DNA"/>
</dbReference>
<organism evidence="1 2">
    <name type="scientific">Roseicitreum antarcticum</name>
    <dbReference type="NCBI Taxonomy" id="564137"/>
    <lineage>
        <taxon>Bacteria</taxon>
        <taxon>Pseudomonadati</taxon>
        <taxon>Pseudomonadota</taxon>
        <taxon>Alphaproteobacteria</taxon>
        <taxon>Rhodobacterales</taxon>
        <taxon>Paracoccaceae</taxon>
        <taxon>Roseicitreum</taxon>
    </lineage>
</organism>
<protein>
    <submittedName>
        <fullName evidence="1">Uncharacterized protein</fullName>
    </submittedName>
</protein>
<dbReference type="Proteomes" id="UP000198539">
    <property type="component" value="Unassembled WGS sequence"/>
</dbReference>
<keyword evidence="2" id="KW-1185">Reference proteome</keyword>
<dbReference type="STRING" id="564137.SAMN04488238_101555"/>